<dbReference type="EMBL" id="RBNH01000003">
    <property type="protein sequence ID" value="RKO26123.1"/>
    <property type="molecule type" value="Genomic_DNA"/>
</dbReference>
<reference evidence="2" key="2">
    <citation type="submission" date="2018-10" db="EMBL/GenBank/DDBJ databases">
        <authorList>
            <person name="Wang Y."/>
            <person name="Wang J."/>
            <person name="Yang X."/>
            <person name="Wang Z."/>
            <person name="Huang Y."/>
        </authorList>
    </citation>
    <scope>NUCLEOTIDE SEQUENCE [LARGE SCALE GENOMIC DNA]</scope>
    <source>
        <strain evidence="2">J015</strain>
    </source>
</reference>
<protein>
    <submittedName>
        <fullName evidence="1">Uncharacterized protein</fullName>
    </submittedName>
</protein>
<dbReference type="Proteomes" id="UP000273159">
    <property type="component" value="Unassembled WGS sequence"/>
</dbReference>
<sequence length="184" mass="20778">MMDLDSSILLGARPWLPSPDASNLDVWHQDDVPTIGTFDFPDCHVLFTLVGVPDTALTAWAYLPLEVAEFKELHEMVYESVLKMRHDVHQRFESRPCVFAVADNFKISSHSWTPVEEPVRSLFYSATAFLQDYVAERILAAGVPLTQNWELSRRGMPTGTEQDQIEAFEQTLARAEDMLSSSSS</sequence>
<evidence type="ECO:0000313" key="1">
    <source>
        <dbReference type="EMBL" id="RKO26123.1"/>
    </source>
</evidence>
<dbReference type="RefSeq" id="WP_120691781.1">
    <property type="nucleotide sequence ID" value="NZ_RBNH01000003.1"/>
</dbReference>
<evidence type="ECO:0000313" key="2">
    <source>
        <dbReference type="Proteomes" id="UP000273159"/>
    </source>
</evidence>
<proteinExistence type="predicted"/>
<comment type="caution">
    <text evidence="1">The sequence shown here is derived from an EMBL/GenBank/DDBJ whole genome shotgun (WGS) entry which is preliminary data.</text>
</comment>
<reference evidence="1 2" key="1">
    <citation type="submission" date="2018-10" db="EMBL/GenBank/DDBJ databases">
        <title>Genome-guide identification and characterization of bacteria that degrade polycyclic aromatic hydrocarbons and resist hexavalent chromium simultaneously.</title>
        <authorList>
            <person name="Feng H."/>
        </authorList>
    </citation>
    <scope>NUCLEOTIDE SEQUENCE [LARGE SCALE GENOMIC DNA]</scope>
    <source>
        <strain evidence="1 2">J015</strain>
    </source>
</reference>
<accession>A0A3B0FTG4</accession>
<dbReference type="AlphaFoldDB" id="A0A3B0FTG4"/>
<gene>
    <name evidence="1" type="ORF">D7Z96_05090</name>
</gene>
<name>A0A3B0FTG4_PSEPS</name>
<organism evidence="1 2">
    <name type="scientific">Pseudarthrobacter phenanthrenivorans</name>
    <name type="common">Arthrobacter phenanthrenivorans</name>
    <dbReference type="NCBI Taxonomy" id="361575"/>
    <lineage>
        <taxon>Bacteria</taxon>
        <taxon>Bacillati</taxon>
        <taxon>Actinomycetota</taxon>
        <taxon>Actinomycetes</taxon>
        <taxon>Micrococcales</taxon>
        <taxon>Micrococcaceae</taxon>
        <taxon>Pseudarthrobacter</taxon>
    </lineage>
</organism>